<dbReference type="InterPro" id="IPR006059">
    <property type="entry name" value="SBP"/>
</dbReference>
<comment type="similarity">
    <text evidence="2">Belongs to the bacterial solute-binding protein 1 family.</text>
</comment>
<dbReference type="GO" id="GO:0030975">
    <property type="term" value="F:thiamine binding"/>
    <property type="evidence" value="ECO:0007669"/>
    <property type="project" value="InterPro"/>
</dbReference>
<dbReference type="CDD" id="cd13545">
    <property type="entry name" value="PBP2_TbpA"/>
    <property type="match status" value="1"/>
</dbReference>
<dbReference type="Gene3D" id="3.40.190.10">
    <property type="entry name" value="Periplasmic binding protein-like II"/>
    <property type="match status" value="2"/>
</dbReference>
<dbReference type="GO" id="GO:0030288">
    <property type="term" value="C:outer membrane-bounded periplasmic space"/>
    <property type="evidence" value="ECO:0007669"/>
    <property type="project" value="InterPro"/>
</dbReference>
<dbReference type="GO" id="GO:0030976">
    <property type="term" value="F:thiamine pyrophosphate binding"/>
    <property type="evidence" value="ECO:0007669"/>
    <property type="project" value="TreeGrafter"/>
</dbReference>
<dbReference type="SUPFAM" id="SSF53850">
    <property type="entry name" value="Periplasmic binding protein-like II"/>
    <property type="match status" value="1"/>
</dbReference>
<keyword evidence="5 7" id="KW-0732">Signal</keyword>
<dbReference type="InterPro" id="IPR005967">
    <property type="entry name" value="ThiB"/>
</dbReference>
<keyword evidence="6" id="KW-0574">Periplasm</keyword>
<dbReference type="GO" id="GO:0015888">
    <property type="term" value="P:thiamine transport"/>
    <property type="evidence" value="ECO:0007669"/>
    <property type="project" value="InterPro"/>
</dbReference>
<sequence length="341" mass="37061">MSSPLRTAFIGTLGTIAMIAAFAVTVQAQDKPVLTVYTYDSFVTDWGPGPQVEKAFEATCGCDLQLVNAGDGAALLSRLQLEGARSDADIVLGLDTNITARAKATGLFAKLSPAPTGLDVPVDWSDDTFAPYDWGYFAFVYDNTKLIEVPGSFQELIEADEDLKIVIQDPRSSTPGLGLLMWVKAAYPNKSAHIWESLAPRILTVTKGWSEAYGMFLEGEADMVLSYTTSPAYHIIAEEDHTKSAASFSEGHYMQIEVAGKLAATDQPELADQFLSFMTTDAFQSIIPTTNWMYPAKFPDAGLPKGFEQLITPEDSLIISDTEVEAIKEDALAEWLTALSK</sequence>
<dbReference type="InterPro" id="IPR005948">
    <property type="entry name" value="ThiB-like"/>
</dbReference>
<dbReference type="Proteomes" id="UP000628017">
    <property type="component" value="Unassembled WGS sequence"/>
</dbReference>
<proteinExistence type="inferred from homology"/>
<evidence type="ECO:0000256" key="6">
    <source>
        <dbReference type="ARBA" id="ARBA00022764"/>
    </source>
</evidence>
<dbReference type="NCBIfam" id="TIGR01276">
    <property type="entry name" value="thiB"/>
    <property type="match status" value="1"/>
</dbReference>
<dbReference type="EMBL" id="BMKA01000002">
    <property type="protein sequence ID" value="GGA16598.1"/>
    <property type="molecule type" value="Genomic_DNA"/>
</dbReference>
<evidence type="ECO:0000256" key="1">
    <source>
        <dbReference type="ARBA" id="ARBA00004418"/>
    </source>
</evidence>
<evidence type="ECO:0000256" key="2">
    <source>
        <dbReference type="ARBA" id="ARBA00008520"/>
    </source>
</evidence>
<reference evidence="8" key="2">
    <citation type="submission" date="2020-09" db="EMBL/GenBank/DDBJ databases">
        <authorList>
            <person name="Sun Q."/>
            <person name="Zhou Y."/>
        </authorList>
    </citation>
    <scope>NUCLEOTIDE SEQUENCE</scope>
    <source>
        <strain evidence="8">CGMCC 1.15880</strain>
    </source>
</reference>
<name>A0A916VPY5_9RHOB</name>
<comment type="caution">
    <text evidence="8">The sequence shown here is derived from an EMBL/GenBank/DDBJ whole genome shotgun (WGS) entry which is preliminary data.</text>
</comment>
<dbReference type="PANTHER" id="PTHR30006:SF3">
    <property type="entry name" value="THIAMINE-BINDING PERIPLASMIC PROTEIN"/>
    <property type="match status" value="1"/>
</dbReference>
<dbReference type="AlphaFoldDB" id="A0A916VPY5"/>
<accession>A0A916VPY5</accession>
<organism evidence="8 9">
    <name type="scientific">Neptunicoccus cionae</name>
    <dbReference type="NCBI Taxonomy" id="2035344"/>
    <lineage>
        <taxon>Bacteria</taxon>
        <taxon>Pseudomonadati</taxon>
        <taxon>Pseudomonadota</taxon>
        <taxon>Alphaproteobacteria</taxon>
        <taxon>Rhodobacterales</taxon>
        <taxon>Paracoccaceae</taxon>
        <taxon>Neptunicoccus</taxon>
    </lineage>
</organism>
<evidence type="ECO:0000256" key="4">
    <source>
        <dbReference type="ARBA" id="ARBA00022448"/>
    </source>
</evidence>
<evidence type="ECO:0000256" key="3">
    <source>
        <dbReference type="ARBA" id="ARBA00019815"/>
    </source>
</evidence>
<feature type="chain" id="PRO_5037886082" description="Thiamine-binding periplasmic protein" evidence="7">
    <location>
        <begin position="29"/>
        <end position="341"/>
    </location>
</feature>
<dbReference type="RefSeq" id="WP_373287449.1">
    <property type="nucleotide sequence ID" value="NZ_BMKA01000002.1"/>
</dbReference>
<comment type="subcellular location">
    <subcellularLocation>
        <location evidence="1">Periplasm</location>
    </subcellularLocation>
</comment>
<reference evidence="8" key="1">
    <citation type="journal article" date="2014" name="Int. J. Syst. Evol. Microbiol.">
        <title>Complete genome sequence of Corynebacterium casei LMG S-19264T (=DSM 44701T), isolated from a smear-ripened cheese.</title>
        <authorList>
            <consortium name="US DOE Joint Genome Institute (JGI-PGF)"/>
            <person name="Walter F."/>
            <person name="Albersmeier A."/>
            <person name="Kalinowski J."/>
            <person name="Ruckert C."/>
        </authorList>
    </citation>
    <scope>NUCLEOTIDE SEQUENCE</scope>
    <source>
        <strain evidence="8">CGMCC 1.15880</strain>
    </source>
</reference>
<evidence type="ECO:0000313" key="9">
    <source>
        <dbReference type="Proteomes" id="UP000628017"/>
    </source>
</evidence>
<evidence type="ECO:0000256" key="5">
    <source>
        <dbReference type="ARBA" id="ARBA00022729"/>
    </source>
</evidence>
<dbReference type="PANTHER" id="PTHR30006">
    <property type="entry name" value="THIAMINE-BINDING PERIPLASMIC PROTEIN-RELATED"/>
    <property type="match status" value="1"/>
</dbReference>
<evidence type="ECO:0000313" key="8">
    <source>
        <dbReference type="EMBL" id="GGA16598.1"/>
    </source>
</evidence>
<gene>
    <name evidence="8" type="primary">thiB</name>
    <name evidence="8" type="ORF">GCM10011498_16360</name>
</gene>
<feature type="signal peptide" evidence="7">
    <location>
        <begin position="1"/>
        <end position="28"/>
    </location>
</feature>
<protein>
    <recommendedName>
        <fullName evidence="3">Thiamine-binding periplasmic protein</fullName>
    </recommendedName>
</protein>
<keyword evidence="4" id="KW-0813">Transport</keyword>
<dbReference type="NCBIfam" id="TIGR01254">
    <property type="entry name" value="sfuA"/>
    <property type="match status" value="1"/>
</dbReference>
<dbReference type="Pfam" id="PF01547">
    <property type="entry name" value="SBP_bac_1"/>
    <property type="match status" value="1"/>
</dbReference>
<evidence type="ECO:0000256" key="7">
    <source>
        <dbReference type="SAM" id="SignalP"/>
    </source>
</evidence>
<keyword evidence="9" id="KW-1185">Reference proteome</keyword>